<dbReference type="SUPFAM" id="SSF51735">
    <property type="entry name" value="NAD(P)-binding Rossmann-fold domains"/>
    <property type="match status" value="1"/>
</dbReference>
<organism evidence="4 5">
    <name type="scientific">Viridothelium virens</name>
    <name type="common">Speckled blister lichen</name>
    <name type="synonym">Trypethelium virens</name>
    <dbReference type="NCBI Taxonomy" id="1048519"/>
    <lineage>
        <taxon>Eukaryota</taxon>
        <taxon>Fungi</taxon>
        <taxon>Dikarya</taxon>
        <taxon>Ascomycota</taxon>
        <taxon>Pezizomycotina</taxon>
        <taxon>Dothideomycetes</taxon>
        <taxon>Dothideomycetes incertae sedis</taxon>
        <taxon>Trypetheliales</taxon>
        <taxon>Trypetheliaceae</taxon>
        <taxon>Viridothelium</taxon>
    </lineage>
</organism>
<dbReference type="GO" id="GO:0016491">
    <property type="term" value="F:oxidoreductase activity"/>
    <property type="evidence" value="ECO:0007669"/>
    <property type="project" value="UniProtKB-KW"/>
</dbReference>
<dbReference type="PANTHER" id="PTHR47706">
    <property type="entry name" value="NMRA-LIKE FAMILY PROTEIN"/>
    <property type="match status" value="1"/>
</dbReference>
<keyword evidence="2" id="KW-0560">Oxidoreductase</keyword>
<dbReference type="InterPro" id="IPR008030">
    <property type="entry name" value="NmrA-like"/>
</dbReference>
<name>A0A6A6GUI9_VIRVR</name>
<sequence length="279" mass="30727">MTLHRVAWIGATSRIGPAILDALAQLSPPFSTTILVRTTAKPVPSYPNTRLSIIPDFPTLADLKTALEGHDALVCALHPSTLELQLRLADACVAAGVRRYVLADYGSVESDDSVVAELISLFRNKTAVREYCQRLMEESEGRFSWSSLSRLLGFELRKGTVGRAVAGVLRKEDETNGKVLYVQSFFVSQVDILEAFEAVSSGKTLERIDIGADEYIEEMKREMQAGSYEALEQIVCVLGLTRALWEKKPNFANKLSGLQEEDMRGIADMIVGEIGEIKS</sequence>
<evidence type="ECO:0000256" key="2">
    <source>
        <dbReference type="ARBA" id="ARBA00023002"/>
    </source>
</evidence>
<evidence type="ECO:0000256" key="1">
    <source>
        <dbReference type="ARBA" id="ARBA00022857"/>
    </source>
</evidence>
<dbReference type="InterPro" id="IPR036291">
    <property type="entry name" value="NAD(P)-bd_dom_sf"/>
</dbReference>
<dbReference type="PANTHER" id="PTHR47706:SF9">
    <property type="entry name" value="NMRA-LIKE DOMAIN-CONTAINING PROTEIN-RELATED"/>
    <property type="match status" value="1"/>
</dbReference>
<dbReference type="OrthoDB" id="9984533at2759"/>
<feature type="domain" description="NmrA-like" evidence="3">
    <location>
        <begin position="5"/>
        <end position="135"/>
    </location>
</feature>
<evidence type="ECO:0000313" key="5">
    <source>
        <dbReference type="Proteomes" id="UP000800092"/>
    </source>
</evidence>
<dbReference type="Pfam" id="PF05368">
    <property type="entry name" value="NmrA"/>
    <property type="match status" value="1"/>
</dbReference>
<dbReference type="Gene3D" id="3.40.50.720">
    <property type="entry name" value="NAD(P)-binding Rossmann-like Domain"/>
    <property type="match status" value="1"/>
</dbReference>
<proteinExistence type="predicted"/>
<reference evidence="4" key="1">
    <citation type="journal article" date="2020" name="Stud. Mycol.">
        <title>101 Dothideomycetes genomes: a test case for predicting lifestyles and emergence of pathogens.</title>
        <authorList>
            <person name="Haridas S."/>
            <person name="Albert R."/>
            <person name="Binder M."/>
            <person name="Bloem J."/>
            <person name="Labutti K."/>
            <person name="Salamov A."/>
            <person name="Andreopoulos B."/>
            <person name="Baker S."/>
            <person name="Barry K."/>
            <person name="Bills G."/>
            <person name="Bluhm B."/>
            <person name="Cannon C."/>
            <person name="Castanera R."/>
            <person name="Culley D."/>
            <person name="Daum C."/>
            <person name="Ezra D."/>
            <person name="Gonzalez J."/>
            <person name="Henrissat B."/>
            <person name="Kuo A."/>
            <person name="Liang C."/>
            <person name="Lipzen A."/>
            <person name="Lutzoni F."/>
            <person name="Magnuson J."/>
            <person name="Mondo S."/>
            <person name="Nolan M."/>
            <person name="Ohm R."/>
            <person name="Pangilinan J."/>
            <person name="Park H.-J."/>
            <person name="Ramirez L."/>
            <person name="Alfaro M."/>
            <person name="Sun H."/>
            <person name="Tritt A."/>
            <person name="Yoshinaga Y."/>
            <person name="Zwiers L.-H."/>
            <person name="Turgeon B."/>
            <person name="Goodwin S."/>
            <person name="Spatafora J."/>
            <person name="Crous P."/>
            <person name="Grigoriev I."/>
        </authorList>
    </citation>
    <scope>NUCLEOTIDE SEQUENCE</scope>
    <source>
        <strain evidence="4">Tuck. ex Michener</strain>
    </source>
</reference>
<evidence type="ECO:0000259" key="3">
    <source>
        <dbReference type="Pfam" id="PF05368"/>
    </source>
</evidence>
<dbReference type="EMBL" id="ML991868">
    <property type="protein sequence ID" value="KAF2229289.1"/>
    <property type="molecule type" value="Genomic_DNA"/>
</dbReference>
<protein>
    <submittedName>
        <fullName evidence="4">NAD(P)-binding protein</fullName>
    </submittedName>
</protein>
<dbReference type="AlphaFoldDB" id="A0A6A6GUI9"/>
<keyword evidence="1" id="KW-0521">NADP</keyword>
<dbReference type="Proteomes" id="UP000800092">
    <property type="component" value="Unassembled WGS sequence"/>
</dbReference>
<keyword evidence="5" id="KW-1185">Reference proteome</keyword>
<dbReference type="InterPro" id="IPR051609">
    <property type="entry name" value="NmrA/Isoflavone_reductase-like"/>
</dbReference>
<accession>A0A6A6GUI9</accession>
<evidence type="ECO:0000313" key="4">
    <source>
        <dbReference type="EMBL" id="KAF2229289.1"/>
    </source>
</evidence>
<gene>
    <name evidence="4" type="ORF">EV356DRAFT_527626</name>
</gene>